<name>A0A432LSH2_9GAMM</name>
<dbReference type="Proteomes" id="UP000267077">
    <property type="component" value="Unassembled WGS sequence"/>
</dbReference>
<reference evidence="6 7" key="1">
    <citation type="submission" date="2018-12" db="EMBL/GenBank/DDBJ databases">
        <title>Dyella dinghuensis sp. nov. DHOA06 and Dyella choica sp. nov. 4M-K27, isolated from forest soil.</title>
        <authorList>
            <person name="Qiu L.-H."/>
            <person name="Gao Z.-H."/>
        </authorList>
    </citation>
    <scope>NUCLEOTIDE SEQUENCE [LARGE SCALE GENOMIC DNA]</scope>
    <source>
        <strain evidence="6 7">DHOA06</strain>
    </source>
</reference>
<dbReference type="Pfam" id="PF07495">
    <property type="entry name" value="Y_Y_Y"/>
    <property type="match status" value="1"/>
</dbReference>
<dbReference type="CDD" id="cd01949">
    <property type="entry name" value="GGDEF"/>
    <property type="match status" value="1"/>
</dbReference>
<dbReference type="SUPFAM" id="SSF55073">
    <property type="entry name" value="Nucleotide cyclase"/>
    <property type="match status" value="1"/>
</dbReference>
<evidence type="ECO:0000313" key="7">
    <source>
        <dbReference type="Proteomes" id="UP000267077"/>
    </source>
</evidence>
<organism evidence="6 7">
    <name type="scientific">Dyella dinghuensis</name>
    <dbReference type="NCBI Taxonomy" id="1920169"/>
    <lineage>
        <taxon>Bacteria</taxon>
        <taxon>Pseudomonadati</taxon>
        <taxon>Pseudomonadota</taxon>
        <taxon>Gammaproteobacteria</taxon>
        <taxon>Lysobacterales</taxon>
        <taxon>Rhodanobacteraceae</taxon>
        <taxon>Dyella</taxon>
    </lineage>
</organism>
<evidence type="ECO:0000256" key="4">
    <source>
        <dbReference type="SAM" id="Phobius"/>
    </source>
</evidence>
<protein>
    <recommendedName>
        <fullName evidence="2">diguanylate cyclase</fullName>
        <ecNumber evidence="2">2.7.7.65</ecNumber>
    </recommendedName>
</protein>
<dbReference type="Pfam" id="PF07494">
    <property type="entry name" value="Reg_prop"/>
    <property type="match status" value="2"/>
</dbReference>
<dbReference type="GO" id="GO:0052621">
    <property type="term" value="F:diguanylate cyclase activity"/>
    <property type="evidence" value="ECO:0007669"/>
    <property type="project" value="UniProtKB-EC"/>
</dbReference>
<keyword evidence="4" id="KW-1133">Transmembrane helix</keyword>
<dbReference type="PANTHER" id="PTHR45138:SF9">
    <property type="entry name" value="DIGUANYLATE CYCLASE DGCM-RELATED"/>
    <property type="match status" value="1"/>
</dbReference>
<dbReference type="InterPro" id="IPR013783">
    <property type="entry name" value="Ig-like_fold"/>
</dbReference>
<dbReference type="Pfam" id="PF00990">
    <property type="entry name" value="GGDEF"/>
    <property type="match status" value="1"/>
</dbReference>
<dbReference type="NCBIfam" id="TIGR00254">
    <property type="entry name" value="GGDEF"/>
    <property type="match status" value="1"/>
</dbReference>
<proteinExistence type="predicted"/>
<dbReference type="GO" id="GO:1902201">
    <property type="term" value="P:negative regulation of bacterial-type flagellum-dependent cell motility"/>
    <property type="evidence" value="ECO:0007669"/>
    <property type="project" value="TreeGrafter"/>
</dbReference>
<evidence type="ECO:0000256" key="1">
    <source>
        <dbReference type="ARBA" id="ARBA00001946"/>
    </source>
</evidence>
<accession>A0A432LSH2</accession>
<dbReference type="InterPro" id="IPR050469">
    <property type="entry name" value="Diguanylate_Cyclase"/>
</dbReference>
<evidence type="ECO:0000256" key="2">
    <source>
        <dbReference type="ARBA" id="ARBA00012528"/>
    </source>
</evidence>
<feature type="domain" description="GGDEF" evidence="5">
    <location>
        <begin position="857"/>
        <end position="989"/>
    </location>
</feature>
<sequence length="994" mass="109843">MLDGRAWNGGLGALKAGSGRMMRGSLRTRRCLREIGAAIVAWFAMLGVATHAHGQAISLATFTQSQGLSSLEDNCLLQDRRGFVYTCTENGLFRYDGHVFQRIDPASGLRGNFIAAMHQDSEGRLWVGTPTGLYVGDGQRFAAVDAQSPPLSIDPGATLTDLDGRLYAVSQHRLWLIERTGTQWRTRPRFDAAAMQSTPELMDVTSAFADGRTLWFGCNKSLCQLVGDKLHVWREGEGIPADTWTSYLRTRDGTLWARSPRYIRALSPGSTVFVSHDLQGARVVTAYLDMVEDDQGRVLTRANNGLARWGGQNWHVFDTSNGLPDIGIDALLYDHTHVLWIGTYGRGVLQWRGYGQMHGWQAAQGLDSSPSWAIARAANGALWIGDELGGSVLAPGASRLTPWPLKAPPLAQETTALSALPNGDMLAAYYSGELLRYSAHLGSTEQVAQSPAYIHNMLVDSHGLAWLCTERGLYVYDGRTLQRAGEHVVPDSVLTDAKEDERGRLWFAGEAGLFRFDHGQWARIRITGAPSNQNFTHLDVLSNGDIYLSGNFAGLWHGRVNAGDAISMQHLADKLLDDTRIYFIRHDHRGWLWIGGTDGVELFNGQRWRRLTQDDGLIWEDIGENAFFEDNDGTIWIGTSNGVSHILHPDALVPVNPLEVVVTELSQGGVAQAPASSYRFDYTPEQPLTLRLATLGAPTRSNLQYRYRLHGLERDWVNSDRPQVDYPPLPSGDYVFEVAVYDPDSRELSPVVQLPLRIVPPWWQRTPAVLAGLLLFVFGIVMAGQLRTRHLRKRARALERLVALRTHELEVDKQALEEARAAMWQQATHDSLTGLPNRSRILEILAATMTTAQEHQQPLAVALIDLDNFKRINDHYGHLAGDAVLIESATRLRDALPKGAALGRYGGEEILIVIPGATPEDPAPFEALRQYIAQSPFAGDGVDLDVTCSIGVTWLRPQDHSGFDVIRRADAALYVAKTAGRNRVVLAGEHWETA</sequence>
<dbReference type="EMBL" id="RYZR01000006">
    <property type="protein sequence ID" value="RUL63168.1"/>
    <property type="molecule type" value="Genomic_DNA"/>
</dbReference>
<keyword evidence="4" id="KW-0812">Transmembrane</keyword>
<comment type="cofactor">
    <cofactor evidence="1">
        <name>Mg(2+)</name>
        <dbReference type="ChEBI" id="CHEBI:18420"/>
    </cofactor>
</comment>
<dbReference type="InterPro" id="IPR043128">
    <property type="entry name" value="Rev_trsase/Diguanyl_cyclase"/>
</dbReference>
<dbReference type="GO" id="GO:0005886">
    <property type="term" value="C:plasma membrane"/>
    <property type="evidence" value="ECO:0007669"/>
    <property type="project" value="TreeGrafter"/>
</dbReference>
<dbReference type="InterPro" id="IPR011110">
    <property type="entry name" value="Reg_prop"/>
</dbReference>
<feature type="transmembrane region" description="Helical" evidence="4">
    <location>
        <begin position="768"/>
        <end position="786"/>
    </location>
</feature>
<comment type="caution">
    <text evidence="6">The sequence shown here is derived from an EMBL/GenBank/DDBJ whole genome shotgun (WGS) entry which is preliminary data.</text>
</comment>
<dbReference type="Gene3D" id="2.130.10.10">
    <property type="entry name" value="YVTN repeat-like/Quinoprotein amine dehydrogenase"/>
    <property type="match status" value="4"/>
</dbReference>
<dbReference type="GO" id="GO:0043709">
    <property type="term" value="P:cell adhesion involved in single-species biofilm formation"/>
    <property type="evidence" value="ECO:0007669"/>
    <property type="project" value="TreeGrafter"/>
</dbReference>
<dbReference type="PROSITE" id="PS50887">
    <property type="entry name" value="GGDEF"/>
    <property type="match status" value="1"/>
</dbReference>
<dbReference type="SMART" id="SM00267">
    <property type="entry name" value="GGDEF"/>
    <property type="match status" value="1"/>
</dbReference>
<keyword evidence="4" id="KW-0472">Membrane</keyword>
<dbReference type="PANTHER" id="PTHR45138">
    <property type="entry name" value="REGULATORY COMPONENTS OF SENSORY TRANSDUCTION SYSTEM"/>
    <property type="match status" value="1"/>
</dbReference>
<evidence type="ECO:0000256" key="3">
    <source>
        <dbReference type="ARBA" id="ARBA00034247"/>
    </source>
</evidence>
<evidence type="ECO:0000313" key="6">
    <source>
        <dbReference type="EMBL" id="RUL63168.1"/>
    </source>
</evidence>
<dbReference type="InterPro" id="IPR011123">
    <property type="entry name" value="Y_Y_Y"/>
</dbReference>
<comment type="catalytic activity">
    <reaction evidence="3">
        <text>2 GTP = 3',3'-c-di-GMP + 2 diphosphate</text>
        <dbReference type="Rhea" id="RHEA:24898"/>
        <dbReference type="ChEBI" id="CHEBI:33019"/>
        <dbReference type="ChEBI" id="CHEBI:37565"/>
        <dbReference type="ChEBI" id="CHEBI:58805"/>
        <dbReference type="EC" id="2.7.7.65"/>
    </reaction>
</comment>
<dbReference type="InterPro" id="IPR029787">
    <property type="entry name" value="Nucleotide_cyclase"/>
</dbReference>
<evidence type="ECO:0000259" key="5">
    <source>
        <dbReference type="PROSITE" id="PS50887"/>
    </source>
</evidence>
<dbReference type="Gene3D" id="3.30.70.270">
    <property type="match status" value="1"/>
</dbReference>
<keyword evidence="7" id="KW-1185">Reference proteome</keyword>
<dbReference type="InterPro" id="IPR000160">
    <property type="entry name" value="GGDEF_dom"/>
</dbReference>
<dbReference type="SUPFAM" id="SSF63829">
    <property type="entry name" value="Calcium-dependent phosphotriesterase"/>
    <property type="match status" value="2"/>
</dbReference>
<dbReference type="EC" id="2.7.7.65" evidence="2"/>
<dbReference type="FunFam" id="3.30.70.270:FF:000001">
    <property type="entry name" value="Diguanylate cyclase domain protein"/>
    <property type="match status" value="1"/>
</dbReference>
<gene>
    <name evidence="6" type="ORF">EKH79_12215</name>
</gene>
<dbReference type="InterPro" id="IPR015943">
    <property type="entry name" value="WD40/YVTN_repeat-like_dom_sf"/>
</dbReference>
<dbReference type="AlphaFoldDB" id="A0A432LSH2"/>
<dbReference type="Gene3D" id="2.60.40.10">
    <property type="entry name" value="Immunoglobulins"/>
    <property type="match status" value="1"/>
</dbReference>